<keyword evidence="2" id="KW-1185">Reference proteome</keyword>
<dbReference type="Proteomes" id="UP001597010">
    <property type="component" value="Unassembled WGS sequence"/>
</dbReference>
<accession>A0ABW3AYT2</accession>
<dbReference type="EMBL" id="JBHTHZ010000014">
    <property type="protein sequence ID" value="MFD0795711.1"/>
    <property type="molecule type" value="Genomic_DNA"/>
</dbReference>
<gene>
    <name evidence="1" type="ORF">ACFQZX_18970</name>
</gene>
<organism evidence="1 2">
    <name type="scientific">Mucilaginibacter litoreus</name>
    <dbReference type="NCBI Taxonomy" id="1048221"/>
    <lineage>
        <taxon>Bacteria</taxon>
        <taxon>Pseudomonadati</taxon>
        <taxon>Bacteroidota</taxon>
        <taxon>Sphingobacteriia</taxon>
        <taxon>Sphingobacteriales</taxon>
        <taxon>Sphingobacteriaceae</taxon>
        <taxon>Mucilaginibacter</taxon>
    </lineage>
</organism>
<sequence>MAFQRDYMLNEARKFALLLAKLSSLKAEGQVDEYSDAFNNILKEEYSLELAKLVDLSEDHLKQLLKEQDYSPEKLNALGQMLYVFAEPFKNNEATTLLLSKVLLIFDCLETKHHYQSLDNITKQRHIYQFFKDNYE</sequence>
<protein>
    <submittedName>
        <fullName evidence="1">Uncharacterized protein</fullName>
    </submittedName>
</protein>
<dbReference type="RefSeq" id="WP_377118376.1">
    <property type="nucleotide sequence ID" value="NZ_JBHTHZ010000014.1"/>
</dbReference>
<name>A0ABW3AYT2_9SPHI</name>
<comment type="caution">
    <text evidence="1">The sequence shown here is derived from an EMBL/GenBank/DDBJ whole genome shotgun (WGS) entry which is preliminary data.</text>
</comment>
<reference evidence="2" key="1">
    <citation type="journal article" date="2019" name="Int. J. Syst. Evol. Microbiol.">
        <title>The Global Catalogue of Microorganisms (GCM) 10K type strain sequencing project: providing services to taxonomists for standard genome sequencing and annotation.</title>
        <authorList>
            <consortium name="The Broad Institute Genomics Platform"/>
            <consortium name="The Broad Institute Genome Sequencing Center for Infectious Disease"/>
            <person name="Wu L."/>
            <person name="Ma J."/>
        </authorList>
    </citation>
    <scope>NUCLEOTIDE SEQUENCE [LARGE SCALE GENOMIC DNA]</scope>
    <source>
        <strain evidence="2">CCUG 61484</strain>
    </source>
</reference>
<evidence type="ECO:0000313" key="2">
    <source>
        <dbReference type="Proteomes" id="UP001597010"/>
    </source>
</evidence>
<proteinExistence type="predicted"/>
<evidence type="ECO:0000313" key="1">
    <source>
        <dbReference type="EMBL" id="MFD0795711.1"/>
    </source>
</evidence>